<protein>
    <submittedName>
        <fullName evidence="3">Diguanylate cyclase</fullName>
    </submittedName>
</protein>
<dbReference type="GO" id="GO:1902201">
    <property type="term" value="P:negative regulation of bacterial-type flagellum-dependent cell motility"/>
    <property type="evidence" value="ECO:0007669"/>
    <property type="project" value="TreeGrafter"/>
</dbReference>
<dbReference type="PANTHER" id="PTHR45138:SF9">
    <property type="entry name" value="DIGUANYLATE CYCLASE DGCM-RELATED"/>
    <property type="match status" value="1"/>
</dbReference>
<dbReference type="InterPro" id="IPR050469">
    <property type="entry name" value="Diguanylate_Cyclase"/>
</dbReference>
<dbReference type="RefSeq" id="WP_161447801.1">
    <property type="nucleotide sequence ID" value="NZ_WYDN01000003.1"/>
</dbReference>
<dbReference type="InterPro" id="IPR029016">
    <property type="entry name" value="GAF-like_dom_sf"/>
</dbReference>
<dbReference type="InterPro" id="IPR043128">
    <property type="entry name" value="Rev_trsase/Diguanyl_cyclase"/>
</dbReference>
<dbReference type="PANTHER" id="PTHR45138">
    <property type="entry name" value="REGULATORY COMPONENTS OF SENSORY TRANSDUCTION SYSTEM"/>
    <property type="match status" value="1"/>
</dbReference>
<proteinExistence type="predicted"/>
<dbReference type="NCBIfam" id="TIGR00254">
    <property type="entry name" value="GGDEF"/>
    <property type="match status" value="1"/>
</dbReference>
<dbReference type="Pfam" id="PF01590">
    <property type="entry name" value="GAF"/>
    <property type="match status" value="1"/>
</dbReference>
<organism evidence="3 4">
    <name type="scientific">Glutamicibacter soli</name>
    <dbReference type="NCBI Taxonomy" id="453836"/>
    <lineage>
        <taxon>Bacteria</taxon>
        <taxon>Bacillati</taxon>
        <taxon>Actinomycetota</taxon>
        <taxon>Actinomycetes</taxon>
        <taxon>Micrococcales</taxon>
        <taxon>Micrococcaceae</taxon>
        <taxon>Glutamicibacter</taxon>
    </lineage>
</organism>
<dbReference type="SUPFAM" id="SSF55073">
    <property type="entry name" value="Nucleotide cyclase"/>
    <property type="match status" value="1"/>
</dbReference>
<dbReference type="EMBL" id="WYDN01000003">
    <property type="protein sequence ID" value="NAZ15414.1"/>
    <property type="molecule type" value="Genomic_DNA"/>
</dbReference>
<dbReference type="GO" id="GO:0052621">
    <property type="term" value="F:diguanylate cyclase activity"/>
    <property type="evidence" value="ECO:0007669"/>
    <property type="project" value="TreeGrafter"/>
</dbReference>
<evidence type="ECO:0000313" key="4">
    <source>
        <dbReference type="Proteomes" id="UP000477543"/>
    </source>
</evidence>
<sequence>MPSHHTPHDQSLQLERRSNGGLPRGENGLPLNGAQSFSESSERVVAYLNAHTPLADWSVSRVVHGEQVHVHVHQEELLSTGARINWNESFCSRMASGAAHVVRDSRADPDYSDLGASEYVGAYAGYTISDDRGEMFGVLCGVRPEPLSDDEQLDEQLLNLLSELLSTQLELARGIDRERRRIEMSEALANTDALTGLLNRRGWDAIVADAQERLESFGDAVAVAIVDLDGLKQVNDTLGHAAGDDLIVRAARTLREAGTTACHVARYGGDEFTILANGVVPSQAATFFETFDAALESAGIAASCGFAAAEPGLASLADCLSTADRMMYQRKHGAR</sequence>
<dbReference type="InterPro" id="IPR000160">
    <property type="entry name" value="GGDEF_dom"/>
</dbReference>
<feature type="domain" description="GGDEF" evidence="2">
    <location>
        <begin position="219"/>
        <end position="335"/>
    </location>
</feature>
<name>A0A6L9G2J0_9MICC</name>
<evidence type="ECO:0000256" key="1">
    <source>
        <dbReference type="SAM" id="MobiDB-lite"/>
    </source>
</evidence>
<dbReference type="SMART" id="SM00065">
    <property type="entry name" value="GAF"/>
    <property type="match status" value="1"/>
</dbReference>
<dbReference type="Proteomes" id="UP000477543">
    <property type="component" value="Unassembled WGS sequence"/>
</dbReference>
<dbReference type="CDD" id="cd01949">
    <property type="entry name" value="GGDEF"/>
    <property type="match status" value="1"/>
</dbReference>
<dbReference type="GO" id="GO:0043709">
    <property type="term" value="P:cell adhesion involved in single-species biofilm formation"/>
    <property type="evidence" value="ECO:0007669"/>
    <property type="project" value="TreeGrafter"/>
</dbReference>
<dbReference type="GO" id="GO:0005886">
    <property type="term" value="C:plasma membrane"/>
    <property type="evidence" value="ECO:0007669"/>
    <property type="project" value="TreeGrafter"/>
</dbReference>
<dbReference type="InterPro" id="IPR003018">
    <property type="entry name" value="GAF"/>
</dbReference>
<accession>A0A6L9G2J0</accession>
<evidence type="ECO:0000313" key="3">
    <source>
        <dbReference type="EMBL" id="NAZ15414.1"/>
    </source>
</evidence>
<dbReference type="AlphaFoldDB" id="A0A6L9G2J0"/>
<feature type="region of interest" description="Disordered" evidence="1">
    <location>
        <begin position="1"/>
        <end position="35"/>
    </location>
</feature>
<dbReference type="Pfam" id="PF00990">
    <property type="entry name" value="GGDEF"/>
    <property type="match status" value="1"/>
</dbReference>
<evidence type="ECO:0000259" key="2">
    <source>
        <dbReference type="PROSITE" id="PS50887"/>
    </source>
</evidence>
<dbReference type="PROSITE" id="PS50887">
    <property type="entry name" value="GGDEF"/>
    <property type="match status" value="1"/>
</dbReference>
<dbReference type="Gene3D" id="3.30.70.270">
    <property type="match status" value="1"/>
</dbReference>
<gene>
    <name evidence="3" type="ORF">GT020_04925</name>
</gene>
<comment type="caution">
    <text evidence="3">The sequence shown here is derived from an EMBL/GenBank/DDBJ whole genome shotgun (WGS) entry which is preliminary data.</text>
</comment>
<reference evidence="3 4" key="1">
    <citation type="submission" date="2020-01" db="EMBL/GenBank/DDBJ databases">
        <title>Glutamicibacter soli M275.</title>
        <authorList>
            <person name="Meng X."/>
        </authorList>
    </citation>
    <scope>NUCLEOTIDE SEQUENCE [LARGE SCALE GENOMIC DNA]</scope>
    <source>
        <strain evidence="3 4">M275</strain>
    </source>
</reference>
<dbReference type="SMART" id="SM00267">
    <property type="entry name" value="GGDEF"/>
    <property type="match status" value="1"/>
</dbReference>
<dbReference type="Gene3D" id="3.30.450.40">
    <property type="match status" value="1"/>
</dbReference>
<dbReference type="SUPFAM" id="SSF55781">
    <property type="entry name" value="GAF domain-like"/>
    <property type="match status" value="1"/>
</dbReference>
<dbReference type="InterPro" id="IPR029787">
    <property type="entry name" value="Nucleotide_cyclase"/>
</dbReference>